<dbReference type="OrthoDB" id="9974378at2759"/>
<proteinExistence type="predicted"/>
<feature type="non-terminal residue" evidence="1">
    <location>
        <position position="130"/>
    </location>
</feature>
<dbReference type="EMBL" id="SEYY01002616">
    <property type="protein sequence ID" value="KAB7504672.1"/>
    <property type="molecule type" value="Genomic_DNA"/>
</dbReference>
<evidence type="ECO:0000313" key="1">
    <source>
        <dbReference type="EMBL" id="KAB7504672.1"/>
    </source>
</evidence>
<keyword evidence="2" id="KW-1185">Reference proteome</keyword>
<sequence>MESFSIDMRCIYRKWLQKDIKPGLSVHTIGKRETQVWKVWEPFFITTTTTKELLFDERFMSEGKGDKMVQNYIMCLLDYEYHVLDNAFIVHEPELTHKDFHDKEIERKQFILRTAEIKKECDRFYGKNKD</sequence>
<evidence type="ECO:0000313" key="2">
    <source>
        <dbReference type="Proteomes" id="UP000326759"/>
    </source>
</evidence>
<dbReference type="PANTHER" id="PTHR47412">
    <property type="entry name" value="FI01434P-RELATED"/>
    <property type="match status" value="1"/>
</dbReference>
<dbReference type="AlphaFoldDB" id="A0A5N5TDQ8"/>
<dbReference type="Pfam" id="PF13896">
    <property type="entry name" value="Glyco_transf_49"/>
    <property type="match status" value="1"/>
</dbReference>
<protein>
    <submittedName>
        <fullName evidence="1">Uncharacterized protein</fullName>
    </submittedName>
</protein>
<organism evidence="1 2">
    <name type="scientific">Armadillidium nasatum</name>
    <dbReference type="NCBI Taxonomy" id="96803"/>
    <lineage>
        <taxon>Eukaryota</taxon>
        <taxon>Metazoa</taxon>
        <taxon>Ecdysozoa</taxon>
        <taxon>Arthropoda</taxon>
        <taxon>Crustacea</taxon>
        <taxon>Multicrustacea</taxon>
        <taxon>Malacostraca</taxon>
        <taxon>Eumalacostraca</taxon>
        <taxon>Peracarida</taxon>
        <taxon>Isopoda</taxon>
        <taxon>Oniscidea</taxon>
        <taxon>Crinocheta</taxon>
        <taxon>Armadillidiidae</taxon>
        <taxon>Armadillidium</taxon>
    </lineage>
</organism>
<gene>
    <name evidence="1" type="ORF">Anas_12329</name>
</gene>
<name>A0A5N5TDQ8_9CRUS</name>
<dbReference type="Proteomes" id="UP000326759">
    <property type="component" value="Unassembled WGS sequence"/>
</dbReference>
<dbReference type="PANTHER" id="PTHR47412:SF1">
    <property type="entry name" value="FI01434P-RELATED"/>
    <property type="match status" value="1"/>
</dbReference>
<comment type="caution">
    <text evidence="1">The sequence shown here is derived from an EMBL/GenBank/DDBJ whole genome shotgun (WGS) entry which is preliminary data.</text>
</comment>
<accession>A0A5N5TDQ8</accession>
<reference evidence="1 2" key="1">
    <citation type="journal article" date="2019" name="PLoS Biol.">
        <title>Sex chromosomes control vertical transmission of feminizing Wolbachia symbionts in an isopod.</title>
        <authorList>
            <person name="Becking T."/>
            <person name="Chebbi M.A."/>
            <person name="Giraud I."/>
            <person name="Moumen B."/>
            <person name="Laverre T."/>
            <person name="Caubet Y."/>
            <person name="Peccoud J."/>
            <person name="Gilbert C."/>
            <person name="Cordaux R."/>
        </authorList>
    </citation>
    <scope>NUCLEOTIDE SEQUENCE [LARGE SCALE GENOMIC DNA]</scope>
    <source>
        <strain evidence="1">ANa2</strain>
        <tissue evidence="1">Whole body excluding digestive tract and cuticle</tissue>
    </source>
</reference>